<evidence type="ECO:0000256" key="1">
    <source>
        <dbReference type="SAM" id="Phobius"/>
    </source>
</evidence>
<dbReference type="Proteomes" id="UP000288216">
    <property type="component" value="Unassembled WGS sequence"/>
</dbReference>
<evidence type="ECO:0000313" key="3">
    <source>
        <dbReference type="Proteomes" id="UP000288216"/>
    </source>
</evidence>
<feature type="non-terminal residue" evidence="2">
    <location>
        <position position="1"/>
    </location>
</feature>
<keyword evidence="3" id="KW-1185">Reference proteome</keyword>
<sequence>FKSLSKEYRMYNMKNIDTIMQVLKVNLIYNGSLLNVSILYMYSIHEKTQEAVNVEEDVAQLCDGLISGTKFSDGTVGSLEALGGEISKGDL</sequence>
<keyword evidence="1" id="KW-1133">Transmembrane helix</keyword>
<dbReference type="EMBL" id="BFAA01066156">
    <property type="protein sequence ID" value="GCB84217.1"/>
    <property type="molecule type" value="Genomic_DNA"/>
</dbReference>
<keyword evidence="1" id="KW-0472">Membrane</keyword>
<comment type="caution">
    <text evidence="2">The sequence shown here is derived from an EMBL/GenBank/DDBJ whole genome shotgun (WGS) entry which is preliminary data.</text>
</comment>
<evidence type="ECO:0000313" key="2">
    <source>
        <dbReference type="EMBL" id="GCB84217.1"/>
    </source>
</evidence>
<accession>A0A401QFY3</accession>
<name>A0A401QFY3_SCYTO</name>
<protein>
    <submittedName>
        <fullName evidence="2">Uncharacterized protein</fullName>
    </submittedName>
</protein>
<proteinExistence type="predicted"/>
<gene>
    <name evidence="2" type="ORF">scyTo_0024997</name>
</gene>
<organism evidence="2 3">
    <name type="scientific">Scyliorhinus torazame</name>
    <name type="common">Cloudy catshark</name>
    <name type="synonym">Catulus torazame</name>
    <dbReference type="NCBI Taxonomy" id="75743"/>
    <lineage>
        <taxon>Eukaryota</taxon>
        <taxon>Metazoa</taxon>
        <taxon>Chordata</taxon>
        <taxon>Craniata</taxon>
        <taxon>Vertebrata</taxon>
        <taxon>Chondrichthyes</taxon>
        <taxon>Elasmobranchii</taxon>
        <taxon>Galeomorphii</taxon>
        <taxon>Galeoidea</taxon>
        <taxon>Carcharhiniformes</taxon>
        <taxon>Scyliorhinidae</taxon>
        <taxon>Scyliorhinus</taxon>
    </lineage>
</organism>
<dbReference type="AlphaFoldDB" id="A0A401QFY3"/>
<reference evidence="2 3" key="1">
    <citation type="journal article" date="2018" name="Nat. Ecol. Evol.">
        <title>Shark genomes provide insights into elasmobranch evolution and the origin of vertebrates.</title>
        <authorList>
            <person name="Hara Y"/>
            <person name="Yamaguchi K"/>
            <person name="Onimaru K"/>
            <person name="Kadota M"/>
            <person name="Koyanagi M"/>
            <person name="Keeley SD"/>
            <person name="Tatsumi K"/>
            <person name="Tanaka K"/>
            <person name="Motone F"/>
            <person name="Kageyama Y"/>
            <person name="Nozu R"/>
            <person name="Adachi N"/>
            <person name="Nishimura O"/>
            <person name="Nakagawa R"/>
            <person name="Tanegashima C"/>
            <person name="Kiyatake I"/>
            <person name="Matsumoto R"/>
            <person name="Murakumo K"/>
            <person name="Nishida K"/>
            <person name="Terakita A"/>
            <person name="Kuratani S"/>
            <person name="Sato K"/>
            <person name="Hyodo S Kuraku.S."/>
        </authorList>
    </citation>
    <scope>NUCLEOTIDE SEQUENCE [LARGE SCALE GENOMIC DNA]</scope>
</reference>
<feature type="transmembrane region" description="Helical" evidence="1">
    <location>
        <begin position="21"/>
        <end position="42"/>
    </location>
</feature>
<keyword evidence="1" id="KW-0812">Transmembrane</keyword>